<gene>
    <name evidence="6" type="ORF">C3B51_02270</name>
</gene>
<feature type="domain" description="OmpR/PhoB-type" evidence="5">
    <location>
        <begin position="14"/>
        <end position="112"/>
    </location>
</feature>
<dbReference type="EMBL" id="PPUZ01000004">
    <property type="protein sequence ID" value="RZM84974.1"/>
    <property type="molecule type" value="Genomic_DNA"/>
</dbReference>
<organism evidence="6 7">
    <name type="scientific">Pseudoalteromonas rubra</name>
    <dbReference type="NCBI Taxonomy" id="43658"/>
    <lineage>
        <taxon>Bacteria</taxon>
        <taxon>Pseudomonadati</taxon>
        <taxon>Pseudomonadota</taxon>
        <taxon>Gammaproteobacteria</taxon>
        <taxon>Alteromonadales</taxon>
        <taxon>Pseudoalteromonadaceae</taxon>
        <taxon>Pseudoalteromonas</taxon>
    </lineage>
</organism>
<keyword evidence="2 3" id="KW-0238">DNA-binding</keyword>
<dbReference type="PROSITE" id="PS51755">
    <property type="entry name" value="OMPR_PHOB"/>
    <property type="match status" value="1"/>
</dbReference>
<dbReference type="CDD" id="cd00383">
    <property type="entry name" value="trans_reg_C"/>
    <property type="match status" value="1"/>
</dbReference>
<dbReference type="GO" id="GO:0000160">
    <property type="term" value="P:phosphorelay signal transduction system"/>
    <property type="evidence" value="ECO:0007669"/>
    <property type="project" value="InterPro"/>
</dbReference>
<protein>
    <recommendedName>
        <fullName evidence="5">OmpR/PhoB-type domain-containing protein</fullName>
    </recommendedName>
</protein>
<feature type="region of interest" description="Disordered" evidence="4">
    <location>
        <begin position="125"/>
        <end position="157"/>
    </location>
</feature>
<feature type="compositionally biased region" description="Polar residues" evidence="4">
    <location>
        <begin position="139"/>
        <end position="157"/>
    </location>
</feature>
<dbReference type="GO" id="GO:0006355">
    <property type="term" value="P:regulation of DNA-templated transcription"/>
    <property type="evidence" value="ECO:0007669"/>
    <property type="project" value="InterPro"/>
</dbReference>
<evidence type="ECO:0000256" key="4">
    <source>
        <dbReference type="SAM" id="MobiDB-lite"/>
    </source>
</evidence>
<evidence type="ECO:0000256" key="3">
    <source>
        <dbReference type="PROSITE-ProRule" id="PRU01091"/>
    </source>
</evidence>
<comment type="caution">
    <text evidence="6">The sequence shown here is derived from an EMBL/GenBank/DDBJ whole genome shotgun (WGS) entry which is preliminary data.</text>
</comment>
<comment type="similarity">
    <text evidence="1">Belongs to the TolB family.</text>
</comment>
<dbReference type="SUPFAM" id="SSF46894">
    <property type="entry name" value="C-terminal effector domain of the bipartite response regulators"/>
    <property type="match status" value="1"/>
</dbReference>
<dbReference type="Proteomes" id="UP000292345">
    <property type="component" value="Unassembled WGS sequence"/>
</dbReference>
<dbReference type="GO" id="GO:0003677">
    <property type="term" value="F:DNA binding"/>
    <property type="evidence" value="ECO:0007669"/>
    <property type="project" value="UniProtKB-UniRule"/>
</dbReference>
<evidence type="ECO:0000256" key="1">
    <source>
        <dbReference type="ARBA" id="ARBA00009820"/>
    </source>
</evidence>
<dbReference type="SMART" id="SM00862">
    <property type="entry name" value="Trans_reg_C"/>
    <property type="match status" value="1"/>
</dbReference>
<dbReference type="Pfam" id="PF07676">
    <property type="entry name" value="PD40"/>
    <property type="match status" value="2"/>
</dbReference>
<dbReference type="AlphaFoldDB" id="A0A4Q7ENE1"/>
<dbReference type="Gene3D" id="1.10.10.10">
    <property type="entry name" value="Winged helix-like DNA-binding domain superfamily/Winged helix DNA-binding domain"/>
    <property type="match status" value="1"/>
</dbReference>
<dbReference type="InterPro" id="IPR016032">
    <property type="entry name" value="Sig_transdc_resp-reg_C-effctor"/>
</dbReference>
<dbReference type="PANTHER" id="PTHR36842">
    <property type="entry name" value="PROTEIN TOLB HOMOLOG"/>
    <property type="match status" value="1"/>
</dbReference>
<dbReference type="InterPro" id="IPR001867">
    <property type="entry name" value="OmpR/PhoB-type_DNA-bd"/>
</dbReference>
<dbReference type="InterPro" id="IPR011042">
    <property type="entry name" value="6-blade_b-propeller_TolB-like"/>
</dbReference>
<proteinExistence type="inferred from homology"/>
<dbReference type="Pfam" id="PF00486">
    <property type="entry name" value="Trans_reg_C"/>
    <property type="match status" value="1"/>
</dbReference>
<evidence type="ECO:0000259" key="5">
    <source>
        <dbReference type="PROSITE" id="PS51755"/>
    </source>
</evidence>
<dbReference type="InterPro" id="IPR036388">
    <property type="entry name" value="WH-like_DNA-bd_sf"/>
</dbReference>
<accession>A0A4Q7ENE1</accession>
<evidence type="ECO:0000256" key="2">
    <source>
        <dbReference type="ARBA" id="ARBA00023125"/>
    </source>
</evidence>
<evidence type="ECO:0000313" key="6">
    <source>
        <dbReference type="EMBL" id="RZM84974.1"/>
    </source>
</evidence>
<dbReference type="RefSeq" id="WP_130244028.1">
    <property type="nucleotide sequence ID" value="NZ_PPUZ01000004.1"/>
</dbReference>
<name>A0A4Q7ENE1_9GAMM</name>
<reference evidence="6 7" key="1">
    <citation type="submission" date="2018-01" db="EMBL/GenBank/DDBJ databases">
        <title>Co-occurrence of chitin degradation, pigmentation and bioactivity in marine Pseudoalteromonas.</title>
        <authorList>
            <person name="Paulsen S."/>
            <person name="Gram L."/>
            <person name="Machado H."/>
        </authorList>
    </citation>
    <scope>NUCLEOTIDE SEQUENCE [LARGE SCALE GENOMIC DNA]</scope>
    <source>
        <strain evidence="6 7">S1946</strain>
    </source>
</reference>
<evidence type="ECO:0000313" key="7">
    <source>
        <dbReference type="Proteomes" id="UP000292345"/>
    </source>
</evidence>
<dbReference type="InterPro" id="IPR011659">
    <property type="entry name" value="WD40"/>
</dbReference>
<dbReference type="Gene3D" id="2.120.10.30">
    <property type="entry name" value="TolB, C-terminal domain"/>
    <property type="match status" value="2"/>
</dbReference>
<feature type="DNA-binding region" description="OmpR/PhoB-type" evidence="3">
    <location>
        <begin position="14"/>
        <end position="112"/>
    </location>
</feature>
<dbReference type="SUPFAM" id="SSF82171">
    <property type="entry name" value="DPP6 N-terminal domain-like"/>
    <property type="match status" value="2"/>
</dbReference>
<sequence>MKSNNKNIKEWLNGRKCKVGKYTINFKQTSLEDGDEVIKLEPLTMELLCYLVNCQGRYVGQRELLEHVWEGRVVSDNAIRRVVNKLRNALGDDAKSPQYIKTVPNKGYLLIASVVYSAAPNEQTANPAAQNIPDDGTADITQTLPESQAPASVPETPNQASRFTRFALLTLAVTTLILGARFITTNSQTPNEQAQRFISIPGETLFADYNDTKQVTAFTNRKNPESHYQLYLKRTDSDIIQKLTQAPHNHLAPKWSKDGDKLAYIRQTGTSSEIIVVSFDDTMNIETSDVVAQYDSVQANLLWGPEDKQLYYSHQLSERAPFALYALNLSTKEKKQVTFPESDTWGDYHARFSNNGRLLAVLRYIGSGKVELRLLDLEKGKVRSSRYLNSTPLSLVWDSADRHVLFTHDGVAYRYNIDSQQLEQSQIADDNVIAYTDTCSKDCLLALRKQPNTVSVLEIQNPYNAPATPVTMFEFSSNFKHKGHPIYANDPSNVYFRTKIEDINQIVQVSTTGETNILTDFQQNENIYDLAYNPHAHAITGLIDDRVFILDLHTTQIDYVTTQMEQSSRPNWSADGSAIYYTRDEHSAPIIIKYHLTQRTKTPMFQGAIEVKEDQDGSALYVLSKDATLRGYQSNKLSTATFEHKVPTLTYISWHIFDGALYYTYSDGQYHLAKVDLASQTFSHKPLLTNANYAKFSIHPSGKKLLLKKETEANGEIIKLPADMTWHTYEHSISE</sequence>